<evidence type="ECO:0000313" key="5">
    <source>
        <dbReference type="Proteomes" id="UP001203297"/>
    </source>
</evidence>
<keyword evidence="5" id="KW-1185">Reference proteome</keyword>
<dbReference type="AlphaFoldDB" id="A0AAD4MAK7"/>
<evidence type="ECO:0000256" key="1">
    <source>
        <dbReference type="PROSITE-ProRule" id="PRU00221"/>
    </source>
</evidence>
<organism evidence="4 5">
    <name type="scientific">Multifurca ochricompacta</name>
    <dbReference type="NCBI Taxonomy" id="376703"/>
    <lineage>
        <taxon>Eukaryota</taxon>
        <taxon>Fungi</taxon>
        <taxon>Dikarya</taxon>
        <taxon>Basidiomycota</taxon>
        <taxon>Agaricomycotina</taxon>
        <taxon>Agaricomycetes</taxon>
        <taxon>Russulales</taxon>
        <taxon>Russulaceae</taxon>
        <taxon>Multifurca</taxon>
    </lineage>
</organism>
<dbReference type="Proteomes" id="UP001203297">
    <property type="component" value="Unassembled WGS sequence"/>
</dbReference>
<dbReference type="Pfam" id="PF04192">
    <property type="entry name" value="Utp21"/>
    <property type="match status" value="1"/>
</dbReference>
<dbReference type="PANTHER" id="PTHR22840">
    <property type="entry name" value="WD REPEAT-CONTAINING PROTEIN 36"/>
    <property type="match status" value="1"/>
</dbReference>
<accession>A0AAD4MAK7</accession>
<dbReference type="InterPro" id="IPR015943">
    <property type="entry name" value="WD40/YVTN_repeat-like_dom_sf"/>
</dbReference>
<name>A0AAD4MAK7_9AGAM</name>
<feature type="repeat" description="WD" evidence="1">
    <location>
        <begin position="623"/>
        <end position="664"/>
    </location>
</feature>
<dbReference type="Pfam" id="PF25171">
    <property type="entry name" value="Beta-prop_WDR36-Utp21_1st"/>
    <property type="match status" value="1"/>
</dbReference>
<dbReference type="InterPro" id="IPR007319">
    <property type="entry name" value="WDR36/Utp21_C"/>
</dbReference>
<dbReference type="PANTHER" id="PTHR22840:SF12">
    <property type="entry name" value="WD REPEAT-CONTAINING PROTEIN 36"/>
    <property type="match status" value="1"/>
</dbReference>
<gene>
    <name evidence="4" type="ORF">B0F90DRAFT_1691551</name>
</gene>
<dbReference type="Pfam" id="PF25168">
    <property type="entry name" value="Beta-prop_WDR36-Utp21_2nd"/>
    <property type="match status" value="1"/>
</dbReference>
<feature type="domain" description="WDR36/Utp21 N-terminal" evidence="3">
    <location>
        <begin position="76"/>
        <end position="352"/>
    </location>
</feature>
<reference evidence="4" key="1">
    <citation type="journal article" date="2022" name="New Phytol.">
        <title>Evolutionary transition to the ectomycorrhizal habit in the genomes of a hyperdiverse lineage of mushroom-forming fungi.</title>
        <authorList>
            <person name="Looney B."/>
            <person name="Miyauchi S."/>
            <person name="Morin E."/>
            <person name="Drula E."/>
            <person name="Courty P.E."/>
            <person name="Kohler A."/>
            <person name="Kuo A."/>
            <person name="LaButti K."/>
            <person name="Pangilinan J."/>
            <person name="Lipzen A."/>
            <person name="Riley R."/>
            <person name="Andreopoulos W."/>
            <person name="He G."/>
            <person name="Johnson J."/>
            <person name="Nolan M."/>
            <person name="Tritt A."/>
            <person name="Barry K.W."/>
            <person name="Grigoriev I.V."/>
            <person name="Nagy L.G."/>
            <person name="Hibbett D."/>
            <person name="Henrissat B."/>
            <person name="Matheny P.B."/>
            <person name="Labbe J."/>
            <person name="Martin F.M."/>
        </authorList>
    </citation>
    <scope>NUCLEOTIDE SEQUENCE</scope>
    <source>
        <strain evidence="4">BPL690</strain>
    </source>
</reference>
<sequence>MPIVVVHDDPPRKRIRSSFTYEKTGDLTYTSISTESFTSRRLFAPFRALGLITNEVPFALQLRAVNGSTGGPCMHVLTCLGNSWALWEGESMGLLFVGSETQDLITGLAFDGDFIWASSGPHVIKYRRGKEVSRLTNPLETPVTSPLVFGSHLLTLTEDGRNLLTWDVPEKVLHSQIQFEPSFTAVHLLHPATYLNKVLIGGNDGSLQLWNIRTQTCVHKIPFSHLSQSSPSNSPCSVTALAQSPAIDVIGVGFASGEISIYDIRADEKMMRILMREGPVQALAFRNDGHPVLASASEVGHIYFWDLGYGGRLLHTVRGAHDGSISALEWVPGQPLLISSGDDNSIKQWHFDSQTSPPRLLKFRSGHQAPPHLIRYYGEDGKQLLTASRDRSLRYTSVVRDSRSFELSQGSFTKKASALSIPLTSLKHPPITALSYSTTRSKDWDDILTAHSDEAHARTWSMLNKRLGQHALGVVAKTKSNKPGTIKAVCVSACGNFGLVSSSTGAIHLWNMQSGACRKSFNIGACPEGVHAKYRPPGKQRREERSVTGLVMDSLNRMVIAGTLDGTVNFFDFHTEKLEYTFVIPAAVVSMTLQRDSGLLAVTCDDLAVRLLDIETRRLVREFSGFGGRVLDLTFSPDSRWLITTSLDSIIRTFDIPSGRLIDAFRTASIATSISFSPTSDFLATAHINSVGVYLWANRAQYTDVPFRSIIEEDVERVNLPSMLGSAEDEAPEHMSTLVIHDRPQDIFGSMTDPDSKVITLTLLPRSRWETLLNLDVIQHRNKPKEPPKAPEKAPFFLPTLPGVESRFVVQGKEMKTPTRQYEKSAANAESVFVQKLSQEQKDSNYETFFGFAKSLSPAGVDLEIRSLATVQDFGLFLNALSQRLHSRRDFEAVQTYLNLFLRAHGEILVSSPELRSDLEALLVLQRKESSRLLDSLNSCFGTLAFVRDTL</sequence>
<dbReference type="SMART" id="SM00320">
    <property type="entry name" value="WD40"/>
    <property type="match status" value="10"/>
</dbReference>
<feature type="repeat" description="WD" evidence="1">
    <location>
        <begin position="198"/>
        <end position="220"/>
    </location>
</feature>
<proteinExistence type="predicted"/>
<feature type="domain" description="WDR36/Utp21 C-terminal" evidence="2">
    <location>
        <begin position="756"/>
        <end position="948"/>
    </location>
</feature>
<dbReference type="GO" id="GO:0034388">
    <property type="term" value="C:Pwp2p-containing subcomplex of 90S preribosome"/>
    <property type="evidence" value="ECO:0007669"/>
    <property type="project" value="TreeGrafter"/>
</dbReference>
<feature type="repeat" description="WD" evidence="1">
    <location>
        <begin position="318"/>
        <end position="359"/>
    </location>
</feature>
<keyword evidence="1" id="KW-0853">WD repeat</keyword>
<dbReference type="InterPro" id="IPR011047">
    <property type="entry name" value="Quinoprotein_ADH-like_sf"/>
</dbReference>
<dbReference type="Gene3D" id="2.130.10.10">
    <property type="entry name" value="YVTN repeat-like/Quinoprotein amine dehydrogenase"/>
    <property type="match status" value="2"/>
</dbReference>
<evidence type="ECO:0000259" key="3">
    <source>
        <dbReference type="Pfam" id="PF25171"/>
    </source>
</evidence>
<dbReference type="SUPFAM" id="SSF50998">
    <property type="entry name" value="Quinoprotein alcohol dehydrogenase-like"/>
    <property type="match status" value="1"/>
</dbReference>
<dbReference type="EMBL" id="WTXG01000003">
    <property type="protein sequence ID" value="KAI0306620.1"/>
    <property type="molecule type" value="Genomic_DNA"/>
</dbReference>
<dbReference type="InterPro" id="IPR001680">
    <property type="entry name" value="WD40_rpt"/>
</dbReference>
<comment type="caution">
    <text evidence="4">The sequence shown here is derived from an EMBL/GenBank/DDBJ whole genome shotgun (WGS) entry which is preliminary data.</text>
</comment>
<dbReference type="PROSITE" id="PS50082">
    <property type="entry name" value="WD_REPEATS_2"/>
    <property type="match status" value="3"/>
</dbReference>
<dbReference type="GO" id="GO:0006364">
    <property type="term" value="P:rRNA processing"/>
    <property type="evidence" value="ECO:0007669"/>
    <property type="project" value="InterPro"/>
</dbReference>
<dbReference type="InterPro" id="IPR059157">
    <property type="entry name" value="WDR36-Utp21_N"/>
</dbReference>
<dbReference type="InterPro" id="IPR036322">
    <property type="entry name" value="WD40_repeat_dom_sf"/>
</dbReference>
<dbReference type="PROSITE" id="PS50294">
    <property type="entry name" value="WD_REPEATS_REGION"/>
    <property type="match status" value="1"/>
</dbReference>
<protein>
    <submittedName>
        <fullName evidence="4">Utp21-domain-containing protein</fullName>
    </submittedName>
</protein>
<evidence type="ECO:0000259" key="2">
    <source>
        <dbReference type="Pfam" id="PF04192"/>
    </source>
</evidence>
<evidence type="ECO:0000313" key="4">
    <source>
        <dbReference type="EMBL" id="KAI0306620.1"/>
    </source>
</evidence>
<dbReference type="GO" id="GO:0032040">
    <property type="term" value="C:small-subunit processome"/>
    <property type="evidence" value="ECO:0007669"/>
    <property type="project" value="InterPro"/>
</dbReference>
<dbReference type="SUPFAM" id="SSF50978">
    <property type="entry name" value="WD40 repeat-like"/>
    <property type="match status" value="2"/>
</dbReference>